<feature type="compositionally biased region" description="Low complexity" evidence="1">
    <location>
        <begin position="1"/>
        <end position="22"/>
    </location>
</feature>
<reference evidence="3" key="1">
    <citation type="journal article" date="2019" name="Int. J. Syst. Evol. Microbiol.">
        <title>The Global Catalogue of Microorganisms (GCM) 10K type strain sequencing project: providing services to taxonomists for standard genome sequencing and annotation.</title>
        <authorList>
            <consortium name="The Broad Institute Genomics Platform"/>
            <consortium name="The Broad Institute Genome Sequencing Center for Infectious Disease"/>
            <person name="Wu L."/>
            <person name="Ma J."/>
        </authorList>
    </citation>
    <scope>NUCLEOTIDE SEQUENCE [LARGE SCALE GENOMIC DNA]</scope>
    <source>
        <strain evidence="3">JCM 31202</strain>
    </source>
</reference>
<name>A0ABW3EVN5_9ACTN</name>
<evidence type="ECO:0000256" key="1">
    <source>
        <dbReference type="SAM" id="MobiDB-lite"/>
    </source>
</evidence>
<keyword evidence="3" id="KW-1185">Reference proteome</keyword>
<protein>
    <submittedName>
        <fullName evidence="2">Uncharacterized protein</fullName>
    </submittedName>
</protein>
<dbReference type="EMBL" id="JBHTJA010000039">
    <property type="protein sequence ID" value="MFD0902654.1"/>
    <property type="molecule type" value="Genomic_DNA"/>
</dbReference>
<sequence length="46" mass="4596">MPDAPGAAPDAPAHAAGEAAGPSVRRRAALRPEEAPWTSPPACYAS</sequence>
<proteinExistence type="predicted"/>
<feature type="region of interest" description="Disordered" evidence="1">
    <location>
        <begin position="1"/>
        <end position="46"/>
    </location>
</feature>
<dbReference type="RefSeq" id="WP_378300648.1">
    <property type="nucleotide sequence ID" value="NZ_JBHTJA010000039.1"/>
</dbReference>
<gene>
    <name evidence="2" type="ORF">ACFQ11_19800</name>
</gene>
<evidence type="ECO:0000313" key="3">
    <source>
        <dbReference type="Proteomes" id="UP001596972"/>
    </source>
</evidence>
<accession>A0ABW3EVN5</accession>
<evidence type="ECO:0000313" key="2">
    <source>
        <dbReference type="EMBL" id="MFD0902654.1"/>
    </source>
</evidence>
<dbReference type="Proteomes" id="UP001596972">
    <property type="component" value="Unassembled WGS sequence"/>
</dbReference>
<comment type="caution">
    <text evidence="2">The sequence shown here is derived from an EMBL/GenBank/DDBJ whole genome shotgun (WGS) entry which is preliminary data.</text>
</comment>
<organism evidence="2 3">
    <name type="scientific">Actinomadura sediminis</name>
    <dbReference type="NCBI Taxonomy" id="1038904"/>
    <lineage>
        <taxon>Bacteria</taxon>
        <taxon>Bacillati</taxon>
        <taxon>Actinomycetota</taxon>
        <taxon>Actinomycetes</taxon>
        <taxon>Streptosporangiales</taxon>
        <taxon>Thermomonosporaceae</taxon>
        <taxon>Actinomadura</taxon>
    </lineage>
</organism>